<keyword evidence="5 13" id="KW-0732">Signal</keyword>
<dbReference type="GO" id="GO:0006589">
    <property type="term" value="P:octopamine biosynthetic process"/>
    <property type="evidence" value="ECO:0007669"/>
    <property type="project" value="TreeGrafter"/>
</dbReference>
<dbReference type="InterPro" id="IPR000945">
    <property type="entry name" value="DBH-like"/>
</dbReference>
<evidence type="ECO:0000256" key="11">
    <source>
        <dbReference type="ARBA" id="ARBA00023180"/>
    </source>
</evidence>
<organism evidence="15 16">
    <name type="scientific">Polypterus senegalus</name>
    <name type="common">Senegal bichir</name>
    <dbReference type="NCBI Taxonomy" id="55291"/>
    <lineage>
        <taxon>Eukaryota</taxon>
        <taxon>Metazoa</taxon>
        <taxon>Chordata</taxon>
        <taxon>Craniata</taxon>
        <taxon>Vertebrata</taxon>
        <taxon>Euteleostomi</taxon>
        <taxon>Actinopterygii</taxon>
        <taxon>Polypteriformes</taxon>
        <taxon>Polypteridae</taxon>
        <taxon>Polypterus</taxon>
    </lineage>
</organism>
<dbReference type="SMART" id="SM00664">
    <property type="entry name" value="DoH"/>
    <property type="match status" value="1"/>
</dbReference>
<evidence type="ECO:0000256" key="8">
    <source>
        <dbReference type="ARBA" id="ARBA00023033"/>
    </source>
</evidence>
<dbReference type="GO" id="GO:0005507">
    <property type="term" value="F:copper ion binding"/>
    <property type="evidence" value="ECO:0007669"/>
    <property type="project" value="InterPro"/>
</dbReference>
<evidence type="ECO:0000256" key="4">
    <source>
        <dbReference type="ARBA" id="ARBA00022723"/>
    </source>
</evidence>
<evidence type="ECO:0000256" key="10">
    <source>
        <dbReference type="ARBA" id="ARBA00023157"/>
    </source>
</evidence>
<keyword evidence="7" id="KW-0186">Copper</keyword>
<dbReference type="InterPro" id="IPR028460">
    <property type="entry name" value="Tbh/DBH"/>
</dbReference>
<dbReference type="PANTHER" id="PTHR10157:SF41">
    <property type="entry name" value="DBH-LIKE MONOOXYGENASE PROTEIN 2 HOMOLOG"/>
    <property type="match status" value="1"/>
</dbReference>
<evidence type="ECO:0000256" key="3">
    <source>
        <dbReference type="ARBA" id="ARBA00010676"/>
    </source>
</evidence>
<dbReference type="Gene3D" id="2.60.40.1210">
    <property type="entry name" value="Cellobiose dehydrogenase, cytochrome domain"/>
    <property type="match status" value="1"/>
</dbReference>
<dbReference type="FunFam" id="2.60.120.230:FF:000001">
    <property type="entry name" value="Monooxygenase, DBH-like 1"/>
    <property type="match status" value="1"/>
</dbReference>
<keyword evidence="6" id="KW-0560">Oxidoreductase</keyword>
<feature type="transmembrane region" description="Helical" evidence="12">
    <location>
        <begin position="554"/>
        <end position="573"/>
    </location>
</feature>
<sequence length="577" mass="63096">MIGKCGNLLLCIFALCCSVCFSATTLPFTEYLDSANLVSVSWGFDNNGGPITFQVVANTTGWVGFGFSPSGSMAGSDVVIGGVNPDGTVYFTDRHATGNTLPLVDAKQDYTLINLKESGSTTTMTFSRQLQTCDTDDLPITATPMILIYAYGLNDTISYHGVSKGAKVINLLNYAGSVQSAVNYSYFDLTATNFTVPNLTTFYYCKIVQIPSFSQKNHIIRIDPLIQKGNEDLVHHMLLYACPFNKMISLEGECYSGPNSNTFYLCQVVFAAWAIGGGSFEFPSNVGISVGTSQDSLYFRLEMHYNNPLATSGRVDSSGLRFYYTPYVRQYDAGILETGVEVDQNYLIPPGANIFKSYGLCKTSTFPSLSSGPVSDLNVFASLLHTHLAGVAIRVGHFRNKTQIGFLGVNENYDFSLQRTIFLGQTAVVTVGDEIVVECTYNTTNRNNVTTMGLSTTNEMCLAFLMYYPRNAIANCNSVPQVIYNTSIMSQTTSNWNNDSIALFQQLLKTSTQTVVVINLTAGINMQEGSILDMQSSLVADCKSIPIGHGNSILNNYCSLLYLILLIVVIYYLEEAL</sequence>
<dbReference type="Pfam" id="PF03712">
    <property type="entry name" value="Cu2_monoox_C"/>
    <property type="match status" value="1"/>
</dbReference>
<keyword evidence="8" id="KW-0503">Monooxygenase</keyword>
<name>A0A8X8BXI8_POLSE</name>
<dbReference type="PANTHER" id="PTHR10157">
    <property type="entry name" value="DOPAMINE BETA HYDROXYLASE RELATED"/>
    <property type="match status" value="1"/>
</dbReference>
<keyword evidence="11" id="KW-0325">Glycoprotein</keyword>
<evidence type="ECO:0000256" key="13">
    <source>
        <dbReference type="SAM" id="SignalP"/>
    </source>
</evidence>
<protein>
    <submittedName>
        <fullName evidence="15">MOXD2 protein</fullName>
    </submittedName>
</protein>
<evidence type="ECO:0000256" key="1">
    <source>
        <dbReference type="ARBA" id="ARBA00001973"/>
    </source>
</evidence>
<dbReference type="FunFam" id="2.60.120.310:FF:000004">
    <property type="entry name" value="DBH-like monooxygenase protein 1"/>
    <property type="match status" value="1"/>
</dbReference>
<dbReference type="CDD" id="cd09631">
    <property type="entry name" value="DOMON_DOH"/>
    <property type="match status" value="1"/>
</dbReference>
<dbReference type="InterPro" id="IPR008977">
    <property type="entry name" value="PHM/PNGase_F_dom_sf"/>
</dbReference>
<keyword evidence="12" id="KW-1133">Transmembrane helix</keyword>
<dbReference type="GO" id="GO:0042420">
    <property type="term" value="P:dopamine catabolic process"/>
    <property type="evidence" value="ECO:0007669"/>
    <property type="project" value="TreeGrafter"/>
</dbReference>
<evidence type="ECO:0000256" key="12">
    <source>
        <dbReference type="SAM" id="Phobius"/>
    </source>
</evidence>
<keyword evidence="9 12" id="KW-0472">Membrane</keyword>
<evidence type="ECO:0000256" key="2">
    <source>
        <dbReference type="ARBA" id="ARBA00004370"/>
    </source>
</evidence>
<comment type="caution">
    <text evidence="15">The sequence shown here is derived from an EMBL/GenBank/DDBJ whole genome shotgun (WGS) entry which is preliminary data.</text>
</comment>
<dbReference type="InterPro" id="IPR005018">
    <property type="entry name" value="DOMON_domain"/>
</dbReference>
<keyword evidence="10" id="KW-1015">Disulfide bond</keyword>
<evidence type="ECO:0000313" key="16">
    <source>
        <dbReference type="Proteomes" id="UP000886611"/>
    </source>
</evidence>
<feature type="domain" description="DOMON" evidence="14">
    <location>
        <begin position="36"/>
        <end position="152"/>
    </location>
</feature>
<dbReference type="InterPro" id="IPR036939">
    <property type="entry name" value="Cu2_ascorb_mOase_N_sf"/>
</dbReference>
<dbReference type="InterPro" id="IPR014784">
    <property type="entry name" value="Cu2_ascorb_mOase-like_C"/>
</dbReference>
<dbReference type="Gene3D" id="2.60.120.310">
    <property type="entry name" value="Copper type II, ascorbate-dependent monooxygenase, N-terminal domain"/>
    <property type="match status" value="1"/>
</dbReference>
<proteinExistence type="inferred from homology"/>
<reference evidence="15 16" key="1">
    <citation type="journal article" date="2021" name="Cell">
        <title>Tracing the genetic footprints of vertebrate landing in non-teleost ray-finned fishes.</title>
        <authorList>
            <person name="Bi X."/>
            <person name="Wang K."/>
            <person name="Yang L."/>
            <person name="Pan H."/>
            <person name="Jiang H."/>
            <person name="Wei Q."/>
            <person name="Fang M."/>
            <person name="Yu H."/>
            <person name="Zhu C."/>
            <person name="Cai Y."/>
            <person name="He Y."/>
            <person name="Gan X."/>
            <person name="Zeng H."/>
            <person name="Yu D."/>
            <person name="Zhu Y."/>
            <person name="Jiang H."/>
            <person name="Qiu Q."/>
            <person name="Yang H."/>
            <person name="Zhang Y.E."/>
            <person name="Wang W."/>
            <person name="Zhu M."/>
            <person name="He S."/>
            <person name="Zhang G."/>
        </authorList>
    </citation>
    <scope>NUCLEOTIDE SEQUENCE [LARGE SCALE GENOMIC DNA]</scope>
    <source>
        <strain evidence="15">Bchr_013</strain>
    </source>
</reference>
<dbReference type="AlphaFoldDB" id="A0A8X8BXI8"/>
<dbReference type="Pfam" id="PF01082">
    <property type="entry name" value="Cu2_monooxygen"/>
    <property type="match status" value="1"/>
</dbReference>
<dbReference type="GO" id="GO:0004500">
    <property type="term" value="F:dopamine beta-monooxygenase activity"/>
    <property type="evidence" value="ECO:0007669"/>
    <property type="project" value="InterPro"/>
</dbReference>
<comment type="similarity">
    <text evidence="3">Belongs to the copper type II ascorbate-dependent monooxygenase family.</text>
</comment>
<dbReference type="FunFam" id="2.60.40.1210:FF:000001">
    <property type="entry name" value="Monooxygenase, DBH-like 1, like"/>
    <property type="match status" value="1"/>
</dbReference>
<dbReference type="Gene3D" id="2.60.120.230">
    <property type="match status" value="1"/>
</dbReference>
<dbReference type="OrthoDB" id="10003276at2759"/>
<evidence type="ECO:0000256" key="5">
    <source>
        <dbReference type="ARBA" id="ARBA00022729"/>
    </source>
</evidence>
<evidence type="ECO:0000256" key="6">
    <source>
        <dbReference type="ARBA" id="ARBA00023002"/>
    </source>
</evidence>
<evidence type="ECO:0000259" key="14">
    <source>
        <dbReference type="PROSITE" id="PS50836"/>
    </source>
</evidence>
<keyword evidence="16" id="KW-1185">Reference proteome</keyword>
<feature type="non-terminal residue" evidence="15">
    <location>
        <position position="577"/>
    </location>
</feature>
<dbReference type="Proteomes" id="UP000886611">
    <property type="component" value="Unassembled WGS sequence"/>
</dbReference>
<feature type="non-terminal residue" evidence="15">
    <location>
        <position position="1"/>
    </location>
</feature>
<dbReference type="GO" id="GO:0042421">
    <property type="term" value="P:norepinephrine biosynthetic process"/>
    <property type="evidence" value="ECO:0007669"/>
    <property type="project" value="TreeGrafter"/>
</dbReference>
<evidence type="ECO:0000313" key="15">
    <source>
        <dbReference type="EMBL" id="KAG2469797.1"/>
    </source>
</evidence>
<gene>
    <name evidence="15" type="primary">Moxd2_2</name>
    <name evidence="15" type="ORF">GTO96_0022924</name>
</gene>
<feature type="chain" id="PRO_5036450247" evidence="13">
    <location>
        <begin position="23"/>
        <end position="577"/>
    </location>
</feature>
<dbReference type="InterPro" id="IPR000323">
    <property type="entry name" value="Cu2_ascorb_mOase_N"/>
</dbReference>
<comment type="cofactor">
    <cofactor evidence="1">
        <name>Cu(2+)</name>
        <dbReference type="ChEBI" id="CHEBI:29036"/>
    </cofactor>
</comment>
<keyword evidence="4" id="KW-0479">Metal-binding</keyword>
<dbReference type="PROSITE" id="PS50836">
    <property type="entry name" value="DOMON"/>
    <property type="match status" value="1"/>
</dbReference>
<evidence type="ECO:0000256" key="7">
    <source>
        <dbReference type="ARBA" id="ARBA00023008"/>
    </source>
</evidence>
<evidence type="ECO:0000256" key="9">
    <source>
        <dbReference type="ARBA" id="ARBA00023136"/>
    </source>
</evidence>
<dbReference type="EMBL" id="JAATIS010000147">
    <property type="protein sequence ID" value="KAG2469797.1"/>
    <property type="molecule type" value="Genomic_DNA"/>
</dbReference>
<feature type="signal peptide" evidence="13">
    <location>
        <begin position="1"/>
        <end position="22"/>
    </location>
</feature>
<dbReference type="PRINTS" id="PR00767">
    <property type="entry name" value="DBMONOXGNASE"/>
</dbReference>
<dbReference type="SUPFAM" id="SSF49344">
    <property type="entry name" value="CBD9-like"/>
    <property type="match status" value="1"/>
</dbReference>
<accession>A0A8X8BXI8</accession>
<dbReference type="Pfam" id="PF03351">
    <property type="entry name" value="DOMON"/>
    <property type="match status" value="1"/>
</dbReference>
<dbReference type="SUPFAM" id="SSF49742">
    <property type="entry name" value="PHM/PNGase F"/>
    <property type="match status" value="2"/>
</dbReference>
<dbReference type="GO" id="GO:0005615">
    <property type="term" value="C:extracellular space"/>
    <property type="evidence" value="ECO:0007669"/>
    <property type="project" value="TreeGrafter"/>
</dbReference>
<keyword evidence="12" id="KW-0812">Transmembrane</keyword>
<comment type="subcellular location">
    <subcellularLocation>
        <location evidence="2">Membrane</location>
    </subcellularLocation>
</comment>
<dbReference type="InterPro" id="IPR045266">
    <property type="entry name" value="DOH_DOMON"/>
</dbReference>
<dbReference type="InterPro" id="IPR024548">
    <property type="entry name" value="Cu2_monoox_C"/>
</dbReference>
<dbReference type="GO" id="GO:0030667">
    <property type="term" value="C:secretory granule membrane"/>
    <property type="evidence" value="ECO:0007669"/>
    <property type="project" value="TreeGrafter"/>
</dbReference>